<keyword evidence="6" id="KW-1185">Reference proteome</keyword>
<dbReference type="Gene3D" id="3.90.550.10">
    <property type="entry name" value="Spore Coat Polysaccharide Biosynthesis Protein SpsA, Chain A"/>
    <property type="match status" value="1"/>
</dbReference>
<dbReference type="OrthoDB" id="331544at2759"/>
<comment type="similarity">
    <text evidence="1">Belongs to the NAD(P)-dependent epimerase/dehydratase family.</text>
</comment>
<organism evidence="5 6">
    <name type="scientific">Thelephora terrestris</name>
    <dbReference type="NCBI Taxonomy" id="56493"/>
    <lineage>
        <taxon>Eukaryota</taxon>
        <taxon>Fungi</taxon>
        <taxon>Dikarya</taxon>
        <taxon>Basidiomycota</taxon>
        <taxon>Agaricomycotina</taxon>
        <taxon>Agaricomycetes</taxon>
        <taxon>Thelephorales</taxon>
        <taxon>Thelephoraceae</taxon>
        <taxon>Thelephora</taxon>
    </lineage>
</organism>
<reference evidence="5" key="2">
    <citation type="submission" date="2020-11" db="EMBL/GenBank/DDBJ databases">
        <authorList>
            <consortium name="DOE Joint Genome Institute"/>
            <person name="Kuo A."/>
            <person name="Miyauchi S."/>
            <person name="Kiss E."/>
            <person name="Drula E."/>
            <person name="Kohler A."/>
            <person name="Sanchez-Garcia M."/>
            <person name="Andreopoulos B."/>
            <person name="Barry K.W."/>
            <person name="Bonito G."/>
            <person name="Buee M."/>
            <person name="Carver A."/>
            <person name="Chen C."/>
            <person name="Cichocki N."/>
            <person name="Clum A."/>
            <person name="Culley D."/>
            <person name="Crous P.W."/>
            <person name="Fauchery L."/>
            <person name="Girlanda M."/>
            <person name="Hayes R."/>
            <person name="Keri Z."/>
            <person name="Labutti K."/>
            <person name="Lipzen A."/>
            <person name="Lombard V."/>
            <person name="Magnuson J."/>
            <person name="Maillard F."/>
            <person name="Morin E."/>
            <person name="Murat C."/>
            <person name="Nolan M."/>
            <person name="Ohm R."/>
            <person name="Pangilinan J."/>
            <person name="Pereira M."/>
            <person name="Perotto S."/>
            <person name="Peter M."/>
            <person name="Riley R."/>
            <person name="Sitrit Y."/>
            <person name="Stielow B."/>
            <person name="Szollosi G."/>
            <person name="Zifcakova L."/>
            <person name="Stursova M."/>
            <person name="Spatafora J.W."/>
            <person name="Tedersoo L."/>
            <person name="Vaario L.-M."/>
            <person name="Yamada A."/>
            <person name="Yan M."/>
            <person name="Wang P."/>
            <person name="Xu J."/>
            <person name="Bruns T."/>
            <person name="Baldrian P."/>
            <person name="Vilgalys R."/>
            <person name="Henrissat B."/>
            <person name="Grigoriev I.V."/>
            <person name="Hibbett D."/>
            <person name="Nagy L.G."/>
            <person name="Martin F.M."/>
        </authorList>
    </citation>
    <scope>NUCLEOTIDE SEQUENCE</scope>
    <source>
        <strain evidence="5">UH-Tt-Lm1</strain>
    </source>
</reference>
<dbReference type="SUPFAM" id="SSF51735">
    <property type="entry name" value="NAD(P)-binding Rossmann-fold domains"/>
    <property type="match status" value="1"/>
</dbReference>
<dbReference type="InterPro" id="IPR001509">
    <property type="entry name" value="Epimerase_deHydtase"/>
</dbReference>
<name>A0A9P6HA30_9AGAM</name>
<gene>
    <name evidence="5" type="ORF">BJ322DRAFT_1160201</name>
</gene>
<accession>A0A9P6HA30</accession>
<protein>
    <submittedName>
        <fullName evidence="5">Glycosyltransferase family 2 protein</fullName>
    </submittedName>
</protein>
<evidence type="ECO:0000313" key="5">
    <source>
        <dbReference type="EMBL" id="KAF9782332.1"/>
    </source>
</evidence>
<sequence>MSPEDLGKILVTGGHGFIGGHVAARLVGEGHRVRVVDNSPSTFHSPEGICSEFIQGNLCDIDVCRRAVVGVKTVLHFAANMGGMGTIHERNESQIYRENHSMTMNLLDASVEAGVKRFFFASSACVYPGDLQSDEHKDVSLRETDVYPSNPQGLYGCEKLNTEHLLRSSNGGMLIQIARFHNVYGPRGAWNNGREKAPAAMLRKAFVAAALHRDHGIERPCFEIWGSGKQRRSFLYIDDAVDGVISLLQSKYPEPVNIGSDRSITIQGLADIAVRCADSPPAEFQCTSPGLHPLEVDTIGVASRNSNNELVGAKLGWKPKYSLEDGLKATGNWINKELHDLTGRLLREQQLSALHELQTSRVVDLTNDSICFAILLPVTSRGSHSQKTCLDNLLAFSRSLMATTYRDTHEVGVVSFRFKIYLSIDHDDHFLLSPESKAEVTLRTAGIVDIVTIEANHAKGHVCAHWRDCARRAFEDQCDYFTLLGDDVTLKDPGWMRRIHEEFKRLQNGKGVPFGFGCVAFTDTTFPGMPTFPVIHRTHMEIFEGLVVPEVFFNQDGDPFLFQLYRRWGCSSMIEARIGNGVGGSSGARYDKRSASDWTFDTLDKAVAKVEDWLSLKAPSTVKLLTLDVVIPSYRVDLRFLDPILQLRPPETCSVMFIIIIDDPNSPSIDDLQKKYGEDPFVRIRVNKTNLGASASRNRGMKESAADWIHFLDDDIAPGDDLLVRAAEVIRERPGAAGFVGTSKFPVADSVFTTAIHLADVTYFWDIARKRPGDRDLPWGVTANLIARRNADGVDFDLIFPKTGGGEDIDFCRKKRDWVVSKKGGGGGGFCAAPAVVVTHPWWNGGRPSFWRFYGWGKGDGALVKLYPQFRYCDFAPSSGETLLLCLLGFLFSLLTPLDFAHRGEYVSLSLCGAVAVILANAFHSIYKTTFPDYDRWEFQQCTTTGSRYAIAVVVSAFIRVVSELGRTVGMLERGEIWYLGRRFDWFAGGGGRDPIANERRGSLQRLALCIVFTMLLRGLQLSVGRAFSFSLEI</sequence>
<dbReference type="SUPFAM" id="SSF53448">
    <property type="entry name" value="Nucleotide-diphospho-sugar transferases"/>
    <property type="match status" value="1"/>
</dbReference>
<evidence type="ECO:0000259" key="3">
    <source>
        <dbReference type="Pfam" id="PF00535"/>
    </source>
</evidence>
<dbReference type="Proteomes" id="UP000736335">
    <property type="component" value="Unassembled WGS sequence"/>
</dbReference>
<feature type="domain" description="Glycosyltransferase 2-like" evidence="3">
    <location>
        <begin position="652"/>
        <end position="737"/>
    </location>
</feature>
<dbReference type="Gene3D" id="3.40.50.720">
    <property type="entry name" value="NAD(P)-binding Rossmann-like Domain"/>
    <property type="match status" value="1"/>
</dbReference>
<feature type="domain" description="NAD-dependent epimerase/dehydratase" evidence="4">
    <location>
        <begin position="9"/>
        <end position="259"/>
    </location>
</feature>
<evidence type="ECO:0000256" key="1">
    <source>
        <dbReference type="ARBA" id="ARBA00007637"/>
    </source>
</evidence>
<dbReference type="EMBL" id="WIUZ02000012">
    <property type="protein sequence ID" value="KAF9782332.1"/>
    <property type="molecule type" value="Genomic_DNA"/>
</dbReference>
<dbReference type="Pfam" id="PF00535">
    <property type="entry name" value="Glycos_transf_2"/>
    <property type="match status" value="1"/>
</dbReference>
<dbReference type="PANTHER" id="PTHR43574">
    <property type="entry name" value="EPIMERASE-RELATED"/>
    <property type="match status" value="1"/>
</dbReference>
<evidence type="ECO:0000256" key="2">
    <source>
        <dbReference type="ARBA" id="ARBA00023027"/>
    </source>
</evidence>
<comment type="caution">
    <text evidence="5">The sequence shown here is derived from an EMBL/GenBank/DDBJ whole genome shotgun (WGS) entry which is preliminary data.</text>
</comment>
<reference evidence="5" key="1">
    <citation type="journal article" date="2020" name="Nat. Commun.">
        <title>Large-scale genome sequencing of mycorrhizal fungi provides insights into the early evolution of symbiotic traits.</title>
        <authorList>
            <person name="Miyauchi S."/>
            <person name="Kiss E."/>
            <person name="Kuo A."/>
            <person name="Drula E."/>
            <person name="Kohler A."/>
            <person name="Sanchez-Garcia M."/>
            <person name="Morin E."/>
            <person name="Andreopoulos B."/>
            <person name="Barry K.W."/>
            <person name="Bonito G."/>
            <person name="Buee M."/>
            <person name="Carver A."/>
            <person name="Chen C."/>
            <person name="Cichocki N."/>
            <person name="Clum A."/>
            <person name="Culley D."/>
            <person name="Crous P.W."/>
            <person name="Fauchery L."/>
            <person name="Girlanda M."/>
            <person name="Hayes R.D."/>
            <person name="Keri Z."/>
            <person name="LaButti K."/>
            <person name="Lipzen A."/>
            <person name="Lombard V."/>
            <person name="Magnuson J."/>
            <person name="Maillard F."/>
            <person name="Murat C."/>
            <person name="Nolan M."/>
            <person name="Ohm R.A."/>
            <person name="Pangilinan J."/>
            <person name="Pereira M.F."/>
            <person name="Perotto S."/>
            <person name="Peter M."/>
            <person name="Pfister S."/>
            <person name="Riley R."/>
            <person name="Sitrit Y."/>
            <person name="Stielow J.B."/>
            <person name="Szollosi G."/>
            <person name="Zifcakova L."/>
            <person name="Stursova M."/>
            <person name="Spatafora J.W."/>
            <person name="Tedersoo L."/>
            <person name="Vaario L.M."/>
            <person name="Yamada A."/>
            <person name="Yan M."/>
            <person name="Wang P."/>
            <person name="Xu J."/>
            <person name="Bruns T."/>
            <person name="Baldrian P."/>
            <person name="Vilgalys R."/>
            <person name="Dunand C."/>
            <person name="Henrissat B."/>
            <person name="Grigoriev I.V."/>
            <person name="Hibbett D."/>
            <person name="Nagy L.G."/>
            <person name="Martin F.M."/>
        </authorList>
    </citation>
    <scope>NUCLEOTIDE SEQUENCE</scope>
    <source>
        <strain evidence="5">UH-Tt-Lm1</strain>
    </source>
</reference>
<dbReference type="InterPro" id="IPR001173">
    <property type="entry name" value="Glyco_trans_2-like"/>
</dbReference>
<dbReference type="InterPro" id="IPR029044">
    <property type="entry name" value="Nucleotide-diphossugar_trans"/>
</dbReference>
<evidence type="ECO:0000313" key="6">
    <source>
        <dbReference type="Proteomes" id="UP000736335"/>
    </source>
</evidence>
<dbReference type="CDD" id="cd00761">
    <property type="entry name" value="Glyco_tranf_GTA_type"/>
    <property type="match status" value="1"/>
</dbReference>
<evidence type="ECO:0000259" key="4">
    <source>
        <dbReference type="Pfam" id="PF01370"/>
    </source>
</evidence>
<proteinExistence type="inferred from homology"/>
<keyword evidence="2" id="KW-0520">NAD</keyword>
<dbReference type="Pfam" id="PF01370">
    <property type="entry name" value="Epimerase"/>
    <property type="match status" value="1"/>
</dbReference>
<dbReference type="AlphaFoldDB" id="A0A9P6HA30"/>
<dbReference type="InterPro" id="IPR036291">
    <property type="entry name" value="NAD(P)-bd_dom_sf"/>
</dbReference>
<dbReference type="Gene3D" id="3.90.25.10">
    <property type="entry name" value="UDP-galactose 4-epimerase, domain 1"/>
    <property type="match status" value="1"/>
</dbReference>